<keyword evidence="2" id="KW-1185">Reference proteome</keyword>
<name>A0A1I7NH05_9HYPH</name>
<dbReference type="EMBL" id="FPCH01000002">
    <property type="protein sequence ID" value="SFV33950.1"/>
    <property type="molecule type" value="Genomic_DNA"/>
</dbReference>
<protein>
    <submittedName>
        <fullName evidence="1">Uncharacterized protein</fullName>
    </submittedName>
</protein>
<evidence type="ECO:0000313" key="1">
    <source>
        <dbReference type="EMBL" id="SFV33950.1"/>
    </source>
</evidence>
<evidence type="ECO:0000313" key="2">
    <source>
        <dbReference type="Proteomes" id="UP000199423"/>
    </source>
</evidence>
<dbReference type="Proteomes" id="UP000199423">
    <property type="component" value="Unassembled WGS sequence"/>
</dbReference>
<reference evidence="2" key="1">
    <citation type="submission" date="2016-10" db="EMBL/GenBank/DDBJ databases">
        <authorList>
            <person name="Varghese N."/>
            <person name="Submissions S."/>
        </authorList>
    </citation>
    <scope>NUCLEOTIDE SEQUENCE [LARGE SCALE GENOMIC DNA]</scope>
    <source>
        <strain evidence="2">DSM 1565</strain>
    </source>
</reference>
<sequence length="84" mass="9588">MFRYRDNARGLSAHGLAERRANVSGSISEMRKGLDRNVKLPNLDQNDAPSGSPIHCCRAPFEVICRSIRNRFREEKGIDPWFSL</sequence>
<accession>A0A1I7NH05</accession>
<organism evidence="1 2">
    <name type="scientific">Hyphomicrobium facile</name>
    <dbReference type="NCBI Taxonomy" id="51670"/>
    <lineage>
        <taxon>Bacteria</taxon>
        <taxon>Pseudomonadati</taxon>
        <taxon>Pseudomonadota</taxon>
        <taxon>Alphaproteobacteria</taxon>
        <taxon>Hyphomicrobiales</taxon>
        <taxon>Hyphomicrobiaceae</taxon>
        <taxon>Hyphomicrobium</taxon>
    </lineage>
</organism>
<dbReference type="AlphaFoldDB" id="A0A1I7NH05"/>
<proteinExistence type="predicted"/>
<gene>
    <name evidence="1" type="ORF">SAMN04488557_2164</name>
</gene>